<keyword evidence="4" id="KW-0175">Coiled coil</keyword>
<feature type="domain" description="AIG1-type G" evidence="5">
    <location>
        <begin position="18"/>
        <end position="204"/>
    </location>
</feature>
<feature type="coiled-coil region" evidence="4">
    <location>
        <begin position="417"/>
        <end position="455"/>
    </location>
</feature>
<proteinExistence type="inferred from homology"/>
<evidence type="ECO:0000256" key="2">
    <source>
        <dbReference type="ARBA" id="ARBA00022741"/>
    </source>
</evidence>
<dbReference type="PANTHER" id="PTHR10903">
    <property type="entry name" value="GTPASE, IMAP FAMILY MEMBER-RELATED"/>
    <property type="match status" value="1"/>
</dbReference>
<dbReference type="Pfam" id="PF04548">
    <property type="entry name" value="AIG1"/>
    <property type="match status" value="3"/>
</dbReference>
<feature type="domain" description="AIG1-type G" evidence="5">
    <location>
        <begin position="228"/>
        <end position="419"/>
    </location>
</feature>
<dbReference type="InterPro" id="IPR006703">
    <property type="entry name" value="G_AIG1"/>
</dbReference>
<dbReference type="InterPro" id="IPR027417">
    <property type="entry name" value="P-loop_NTPase"/>
</dbReference>
<dbReference type="AlphaFoldDB" id="A0A9Q1IAA9"/>
<protein>
    <recommendedName>
        <fullName evidence="5">AIG1-type G domain-containing protein</fullName>
    </recommendedName>
</protein>
<keyword evidence="2" id="KW-0547">Nucleotide-binding</keyword>
<dbReference type="OrthoDB" id="8954335at2759"/>
<dbReference type="SUPFAM" id="SSF52540">
    <property type="entry name" value="P-loop containing nucleoside triphosphate hydrolases"/>
    <property type="match status" value="3"/>
</dbReference>
<keyword evidence="3" id="KW-0342">GTP-binding</keyword>
<evidence type="ECO:0000256" key="3">
    <source>
        <dbReference type="ARBA" id="ARBA00023134"/>
    </source>
</evidence>
<feature type="domain" description="AIG1-type G" evidence="5">
    <location>
        <begin position="463"/>
        <end position="662"/>
    </location>
</feature>
<dbReference type="PROSITE" id="PS51720">
    <property type="entry name" value="G_AIG1"/>
    <property type="match status" value="3"/>
</dbReference>
<dbReference type="GO" id="GO:0005525">
    <property type="term" value="F:GTP binding"/>
    <property type="evidence" value="ECO:0007669"/>
    <property type="project" value="UniProtKB-KW"/>
</dbReference>
<organism evidence="6 7">
    <name type="scientific">Synaphobranchus kaupii</name>
    <name type="common">Kaup's arrowtooth eel</name>
    <dbReference type="NCBI Taxonomy" id="118154"/>
    <lineage>
        <taxon>Eukaryota</taxon>
        <taxon>Metazoa</taxon>
        <taxon>Chordata</taxon>
        <taxon>Craniata</taxon>
        <taxon>Vertebrata</taxon>
        <taxon>Euteleostomi</taxon>
        <taxon>Actinopterygii</taxon>
        <taxon>Neopterygii</taxon>
        <taxon>Teleostei</taxon>
        <taxon>Anguilliformes</taxon>
        <taxon>Synaphobranchidae</taxon>
        <taxon>Synaphobranchus</taxon>
    </lineage>
</organism>
<evidence type="ECO:0000313" key="6">
    <source>
        <dbReference type="EMBL" id="KAJ8332279.1"/>
    </source>
</evidence>
<dbReference type="InterPro" id="IPR045058">
    <property type="entry name" value="GIMA/IAN/Toc"/>
</dbReference>
<dbReference type="Proteomes" id="UP001152622">
    <property type="component" value="Unassembled WGS sequence"/>
</dbReference>
<evidence type="ECO:0000259" key="5">
    <source>
        <dbReference type="PROSITE" id="PS51720"/>
    </source>
</evidence>
<evidence type="ECO:0000256" key="1">
    <source>
        <dbReference type="ARBA" id="ARBA00008535"/>
    </source>
</evidence>
<keyword evidence="7" id="KW-1185">Reference proteome</keyword>
<evidence type="ECO:0000313" key="7">
    <source>
        <dbReference type="Proteomes" id="UP001152622"/>
    </source>
</evidence>
<evidence type="ECO:0000256" key="4">
    <source>
        <dbReference type="SAM" id="Coils"/>
    </source>
</evidence>
<reference evidence="6" key="1">
    <citation type="journal article" date="2023" name="Science">
        <title>Genome structures resolve the early diversification of teleost fishes.</title>
        <authorList>
            <person name="Parey E."/>
            <person name="Louis A."/>
            <person name="Montfort J."/>
            <person name="Bouchez O."/>
            <person name="Roques C."/>
            <person name="Iampietro C."/>
            <person name="Lluch J."/>
            <person name="Castinel A."/>
            <person name="Donnadieu C."/>
            <person name="Desvignes T."/>
            <person name="Floi Bucao C."/>
            <person name="Jouanno E."/>
            <person name="Wen M."/>
            <person name="Mejri S."/>
            <person name="Dirks R."/>
            <person name="Jansen H."/>
            <person name="Henkel C."/>
            <person name="Chen W.J."/>
            <person name="Zahm M."/>
            <person name="Cabau C."/>
            <person name="Klopp C."/>
            <person name="Thompson A.W."/>
            <person name="Robinson-Rechavi M."/>
            <person name="Braasch I."/>
            <person name="Lecointre G."/>
            <person name="Bobe J."/>
            <person name="Postlethwait J.H."/>
            <person name="Berthelot C."/>
            <person name="Roest Crollius H."/>
            <person name="Guiguen Y."/>
        </authorList>
    </citation>
    <scope>NUCLEOTIDE SEQUENCE</scope>
    <source>
        <strain evidence="6">WJC10195</strain>
    </source>
</reference>
<comment type="caution">
    <text evidence="6">The sequence shown here is derived from an EMBL/GenBank/DDBJ whole genome shotgun (WGS) entry which is preliminary data.</text>
</comment>
<accession>A0A9Q1IAA9</accession>
<gene>
    <name evidence="6" type="ORF">SKAU_G00427620</name>
</gene>
<dbReference type="Gene3D" id="3.40.50.300">
    <property type="entry name" value="P-loop containing nucleotide triphosphate hydrolases"/>
    <property type="match status" value="3"/>
</dbReference>
<dbReference type="PANTHER" id="PTHR10903:SF170">
    <property type="entry name" value="GTPASE IMAP FAMILY MEMBER 7"/>
    <property type="match status" value="1"/>
</dbReference>
<comment type="similarity">
    <text evidence="1">Belongs to the TRAFAC class TrmE-Era-EngA-EngB-Septin-like GTPase superfamily. AIG1/Toc34/Toc159-like paraseptin GTPase family. IAN subfamily.</text>
</comment>
<sequence>MEKDPRGRHSPDFERPNMSELRIVLLGRSGEEKSKVGNIILGREVLSVKDECERAQGVVNRRRVALINTPDLLDPQLPDRKLFYQIERCVTLSAPGPHALLLMLQSGRFTADDRKRLKRILDFFSDEAFKYSVVLVTQGSKRYFNFGKDPVHKVVEKCRGRCHTLNNTDEIDCTQVTDLMRKIDQMVKENRGGFLSCELFKEPESAALGAIEGSLMGTQQKMDKVAGGNRLNLVLFGRRGAGKTSAGNAILGQRESSVNPSSSSVWERREGEVCGRLVTVVEMPASCKAQLSASSVSHHCASLCVPGVHAFLLVIPAHPLTDEDKGDIKRIQELFGSRVTDYMMVLFTHESPTAKPVLDFLQQNIDTQELLKKCDNRHFVFNDQDSVNNPIGPKLLKAVEEMNKAKESGFSLNMYWEAQLERTVRELEARYKTELEEKDRKIRELEENIRGITLGIEGKDQSSDCVRIVLLGKTGNGKSATGNTILQREEFLSQSSMSSVTNCSQKGVGELAGRRVAVVDTPGLFDTSLSNEEVQQEISKCISFLAPGPHVFLLVLQIGRITKEEKDTLQLIKSTFGKMAEMFTIVMFTRGDDLDESIESYIQRGDAAIQNLIKDCGGRFHVFNNKEKSNRTQVSELLDKIDMMVRKNGGGCYTNEMFQEAEMTIKKESEGSVSVLFVLSVNSRNVKYEVMPHR</sequence>
<dbReference type="CDD" id="cd01852">
    <property type="entry name" value="AIG1"/>
    <property type="match status" value="1"/>
</dbReference>
<dbReference type="FunFam" id="3.40.50.300:FF:000366">
    <property type="entry name" value="GTPase, IMAP family member 2"/>
    <property type="match status" value="1"/>
</dbReference>
<name>A0A9Q1IAA9_SYNKA</name>
<dbReference type="EMBL" id="JAINUF010000030">
    <property type="protein sequence ID" value="KAJ8332279.1"/>
    <property type="molecule type" value="Genomic_DNA"/>
</dbReference>